<organism evidence="1 2">
    <name type="scientific">Panagrolaimus sp. PS1159</name>
    <dbReference type="NCBI Taxonomy" id="55785"/>
    <lineage>
        <taxon>Eukaryota</taxon>
        <taxon>Metazoa</taxon>
        <taxon>Ecdysozoa</taxon>
        <taxon>Nematoda</taxon>
        <taxon>Chromadorea</taxon>
        <taxon>Rhabditida</taxon>
        <taxon>Tylenchina</taxon>
        <taxon>Panagrolaimomorpha</taxon>
        <taxon>Panagrolaimoidea</taxon>
        <taxon>Panagrolaimidae</taxon>
        <taxon>Panagrolaimus</taxon>
    </lineage>
</organism>
<evidence type="ECO:0000313" key="1">
    <source>
        <dbReference type="Proteomes" id="UP000887580"/>
    </source>
</evidence>
<protein>
    <submittedName>
        <fullName evidence="2">Serine/threonine-protein kinase RIO3</fullName>
    </submittedName>
</protein>
<dbReference type="Proteomes" id="UP000887580">
    <property type="component" value="Unplaced"/>
</dbReference>
<dbReference type="WBParaSite" id="PS1159_v2.g6623.t1">
    <property type="protein sequence ID" value="PS1159_v2.g6623.t1"/>
    <property type="gene ID" value="PS1159_v2.g6623"/>
</dbReference>
<evidence type="ECO:0000313" key="2">
    <source>
        <dbReference type="WBParaSite" id="PS1159_v2.g6623.t1"/>
    </source>
</evidence>
<accession>A0AC35GLE7</accession>
<name>A0AC35GLE7_9BILA</name>
<proteinExistence type="predicted"/>
<sequence>MEIIDNFLQLDMAEGLPIKSAWGKKPSSEKTANERPILSFAEIMSEELASQMQEVDLNEQARENAEIDRILKEAGIEHVSTIETGGDSDTSRDYELALQLSEDPDCSVDEVLAKQMQREFDRELELQQQFEKSKANGGVAKAVVGSDPYNYFHEEEEEIDESSDDDEDFREKATNMLYDYQTPNFPACGFRKNASGNGIITKHDKEINAAKNCEKAMRFPVDVHTGDVVHDIKLDNKVFNHLKTHLKLENKRQARVKDKDEIATSEANVDAQTRLILFKWINAQDIDRIDGIIATGKESAVLQACKGLGTSSDEHFAIKVYKMTLDNFKNRVAYVKDDFRFKNPRRVMKVWAEKEFLNLKRLHRAEIRCPRPIELKKHVLLMSMIGDEQAAPRLKNVNWGDEELKTKAFDQVEEIMSRMFKECKLVHGDLSEFNLLYYHEDVFVIDVAQAVDISHPHSLVFLVRDIENVLNFFDKIGTPDLPTATKLFNDITGLEMIEGKNLLVQVDTFEVENRNQTHKRAKAKPADSEFEKYEEERKLHSTSPALDYN</sequence>
<reference evidence="2" key="1">
    <citation type="submission" date="2022-11" db="UniProtKB">
        <authorList>
            <consortium name="WormBaseParasite"/>
        </authorList>
    </citation>
    <scope>IDENTIFICATION</scope>
</reference>